<dbReference type="Pfam" id="PF02557">
    <property type="entry name" value="VanY"/>
    <property type="match status" value="1"/>
</dbReference>
<dbReference type="InterPro" id="IPR058193">
    <property type="entry name" value="VanY/YodJ_core_dom"/>
</dbReference>
<organism evidence="4 5">
    <name type="scientific">Tumebacillus lacus</name>
    <dbReference type="NCBI Taxonomy" id="2995335"/>
    <lineage>
        <taxon>Bacteria</taxon>
        <taxon>Bacillati</taxon>
        <taxon>Bacillota</taxon>
        <taxon>Bacilli</taxon>
        <taxon>Bacillales</taxon>
        <taxon>Alicyclobacillaceae</taxon>
        <taxon>Tumebacillus</taxon>
    </lineage>
</organism>
<dbReference type="PANTHER" id="PTHR34385">
    <property type="entry name" value="D-ALANYL-D-ALANINE CARBOXYPEPTIDASE"/>
    <property type="match status" value="1"/>
</dbReference>
<dbReference type="SUPFAM" id="SSF55166">
    <property type="entry name" value="Hedgehog/DD-peptidase"/>
    <property type="match status" value="1"/>
</dbReference>
<feature type="domain" description="D-alanyl-D-alanine carboxypeptidase-like core" evidence="3">
    <location>
        <begin position="114"/>
        <end position="241"/>
    </location>
</feature>
<dbReference type="PROSITE" id="PS51257">
    <property type="entry name" value="PROKAR_LIPOPROTEIN"/>
    <property type="match status" value="1"/>
</dbReference>
<evidence type="ECO:0000256" key="1">
    <source>
        <dbReference type="SAM" id="MobiDB-lite"/>
    </source>
</evidence>
<protein>
    <submittedName>
        <fullName evidence="4">M15 family metallopeptidase</fullName>
    </submittedName>
</protein>
<dbReference type="PANTHER" id="PTHR34385:SF1">
    <property type="entry name" value="PEPTIDOGLYCAN L-ALANYL-D-GLUTAMATE ENDOPEPTIDASE CWLK"/>
    <property type="match status" value="1"/>
</dbReference>
<proteinExistence type="predicted"/>
<evidence type="ECO:0000259" key="3">
    <source>
        <dbReference type="Pfam" id="PF02557"/>
    </source>
</evidence>
<feature type="chain" id="PRO_5046192548" evidence="2">
    <location>
        <begin position="20"/>
        <end position="271"/>
    </location>
</feature>
<accession>A0ABT3X021</accession>
<keyword evidence="5" id="KW-1185">Reference proteome</keyword>
<dbReference type="InterPro" id="IPR052179">
    <property type="entry name" value="DD-CPase-like"/>
</dbReference>
<gene>
    <name evidence="4" type="ORF">OS242_09770</name>
</gene>
<dbReference type="RefSeq" id="WP_267151498.1">
    <property type="nucleotide sequence ID" value="NZ_JAPMLT010000004.1"/>
</dbReference>
<sequence length="271" mass="29702">MNKTAVALLICTLSVSLLAGCETKKFFAPTQDTPKTTQPAEQEHQPATSPKPTPDPAMQQGQQQNTPQTVDTKPDSYTVLVNKQYSLPKGYVPADLVSDPTIPFTFTGEAERRMMRKEMAQALGRMFAAAKQDGILLAGVSAYRSHATQEALFNGYVQRDGLEKAKTYSAVPGTSEHETGLAVDVSGADGRCQAEDCFGGTKESNWIVDHAAKYGFIIRYPLGKESITGYQYEPWHLRYVGVKVAQEIAEKGITLEEYYRVVPVAKQEAGK</sequence>
<evidence type="ECO:0000256" key="2">
    <source>
        <dbReference type="SAM" id="SignalP"/>
    </source>
</evidence>
<evidence type="ECO:0000313" key="4">
    <source>
        <dbReference type="EMBL" id="MCX7570249.1"/>
    </source>
</evidence>
<dbReference type="EMBL" id="JAPMLT010000004">
    <property type="protein sequence ID" value="MCX7570249.1"/>
    <property type="molecule type" value="Genomic_DNA"/>
</dbReference>
<comment type="caution">
    <text evidence="4">The sequence shown here is derived from an EMBL/GenBank/DDBJ whole genome shotgun (WGS) entry which is preliminary data.</text>
</comment>
<name>A0ABT3X021_9BACL</name>
<feature type="compositionally biased region" description="Polar residues" evidence="1">
    <location>
        <begin position="30"/>
        <end position="48"/>
    </location>
</feature>
<dbReference type="Proteomes" id="UP001208017">
    <property type="component" value="Unassembled WGS sequence"/>
</dbReference>
<evidence type="ECO:0000313" key="5">
    <source>
        <dbReference type="Proteomes" id="UP001208017"/>
    </source>
</evidence>
<dbReference type="InterPro" id="IPR009045">
    <property type="entry name" value="Zn_M74/Hedgehog-like"/>
</dbReference>
<feature type="signal peptide" evidence="2">
    <location>
        <begin position="1"/>
        <end position="19"/>
    </location>
</feature>
<keyword evidence="2" id="KW-0732">Signal</keyword>
<dbReference type="InterPro" id="IPR003709">
    <property type="entry name" value="VanY-like_core_dom"/>
</dbReference>
<dbReference type="Gene3D" id="3.30.1380.10">
    <property type="match status" value="1"/>
</dbReference>
<reference evidence="4 5" key="1">
    <citation type="submission" date="2022-11" db="EMBL/GenBank/DDBJ databases">
        <title>Study of microbial diversity in lake waters.</title>
        <authorList>
            <person name="Zhang J."/>
        </authorList>
    </citation>
    <scope>NUCLEOTIDE SEQUENCE [LARGE SCALE GENOMIC DNA]</scope>
    <source>
        <strain evidence="4 5">DT12</strain>
    </source>
</reference>
<feature type="region of interest" description="Disordered" evidence="1">
    <location>
        <begin position="28"/>
        <end position="74"/>
    </location>
</feature>
<dbReference type="CDD" id="cd14852">
    <property type="entry name" value="LD-carboxypeptidase"/>
    <property type="match status" value="1"/>
</dbReference>